<dbReference type="Pfam" id="PF03606">
    <property type="entry name" value="DcuC"/>
    <property type="match status" value="1"/>
</dbReference>
<dbReference type="InterPro" id="IPR018385">
    <property type="entry name" value="C4_dicarb_anaerob_car-like"/>
</dbReference>
<evidence type="ECO:0000256" key="1">
    <source>
        <dbReference type="ARBA" id="ARBA00004651"/>
    </source>
</evidence>
<dbReference type="RefSeq" id="WP_379098433.1">
    <property type="nucleotide sequence ID" value="NZ_JBHUFP010000010.1"/>
</dbReference>
<feature type="transmembrane region" description="Helical" evidence="8">
    <location>
        <begin position="141"/>
        <end position="158"/>
    </location>
</feature>
<dbReference type="NCBIfam" id="TIGR00771">
    <property type="entry name" value="DcuC"/>
    <property type="match status" value="1"/>
</dbReference>
<dbReference type="InterPro" id="IPR004669">
    <property type="entry name" value="C4_dicarb_anaerob_car"/>
</dbReference>
<feature type="transmembrane region" description="Helical" evidence="8">
    <location>
        <begin position="258"/>
        <end position="278"/>
    </location>
</feature>
<feature type="transmembrane region" description="Helical" evidence="8">
    <location>
        <begin position="198"/>
        <end position="219"/>
    </location>
</feature>
<protein>
    <submittedName>
        <fullName evidence="9">C4-dicarboxylate transporter DcuC</fullName>
    </submittedName>
</protein>
<proteinExistence type="inferred from homology"/>
<accession>A0ABW4NUS5</accession>
<feature type="transmembrane region" description="Helical" evidence="8">
    <location>
        <begin position="284"/>
        <end position="303"/>
    </location>
</feature>
<keyword evidence="6 8" id="KW-1133">Transmembrane helix</keyword>
<evidence type="ECO:0000256" key="8">
    <source>
        <dbReference type="SAM" id="Phobius"/>
    </source>
</evidence>
<gene>
    <name evidence="9" type="primary">dcuC</name>
    <name evidence="9" type="ORF">ACFSAV_08375</name>
</gene>
<evidence type="ECO:0000256" key="2">
    <source>
        <dbReference type="ARBA" id="ARBA00005275"/>
    </source>
</evidence>
<evidence type="ECO:0000313" key="10">
    <source>
        <dbReference type="Proteomes" id="UP001597420"/>
    </source>
</evidence>
<sequence length="468" mass="50878">MLGLLLGLVITILVGYLIVKKHKTQFALQFVLLCGGIILMCFAVLFGLGEILPEHKSTDWIALDIFAIIKNSFTTRALDFGLMIMAVGAFARYMDKIGASEALVNITAKPLNALKAPYVVLAFAYIIGQILNIFIPNAAGLSLLLMLTIFPILINLGVSREGAAALIATTACLDLGPASGNAILAAKAADINIAEYFVSYQLKLAIITMLVISISHFFVQKWFDKKQALQSSNNMNDEVVLDNKVDTSVQQSRPVSNLYILLPLLPLILILTFGKLVISGIKMNVTIATIISLLVAILFELFRKRDLKQVVTEMKVFFDGMGKQFATVVTLIVASEMFGRGLIAVGVKDTLISNVQLFGFGIFLTTLIMVFIITLSAIVMGSGLVSFFAFLQSVPNIAAIEFGISPVLMILPLQLVTGIARSMSPITTVIIVISSIANISPLDLIKRTMLPMTFALITVFLGTFIFYY</sequence>
<comment type="similarity">
    <text evidence="2">Belongs to the DcuC/DcuD transporter (TC 2.A.61) family.</text>
</comment>
<evidence type="ECO:0000256" key="4">
    <source>
        <dbReference type="ARBA" id="ARBA00022475"/>
    </source>
</evidence>
<reference evidence="10" key="1">
    <citation type="journal article" date="2019" name="Int. J. Syst. Evol. Microbiol.">
        <title>The Global Catalogue of Microorganisms (GCM) 10K type strain sequencing project: providing services to taxonomists for standard genome sequencing and annotation.</title>
        <authorList>
            <consortium name="The Broad Institute Genomics Platform"/>
            <consortium name="The Broad Institute Genome Sequencing Center for Infectious Disease"/>
            <person name="Wu L."/>
            <person name="Ma J."/>
        </authorList>
    </citation>
    <scope>NUCLEOTIDE SEQUENCE [LARGE SCALE GENOMIC DNA]</scope>
    <source>
        <strain evidence="10">CCM 7950</strain>
    </source>
</reference>
<dbReference type="EMBL" id="JBHUFP010000010">
    <property type="protein sequence ID" value="MFD1806377.1"/>
    <property type="molecule type" value="Genomic_DNA"/>
</dbReference>
<keyword evidence="7 8" id="KW-0472">Membrane</keyword>
<evidence type="ECO:0000256" key="7">
    <source>
        <dbReference type="ARBA" id="ARBA00023136"/>
    </source>
</evidence>
<feature type="transmembrane region" description="Helical" evidence="8">
    <location>
        <begin position="165"/>
        <end position="186"/>
    </location>
</feature>
<name>A0ABW4NUS5_9PAST</name>
<dbReference type="PANTHER" id="PTHR42002:SF2">
    <property type="entry name" value="ANAEROBIC C4-DICARBOXYLATE TRANSPORTER DCUC-RELATED"/>
    <property type="match status" value="1"/>
</dbReference>
<evidence type="ECO:0000256" key="3">
    <source>
        <dbReference type="ARBA" id="ARBA00022448"/>
    </source>
</evidence>
<keyword evidence="10" id="KW-1185">Reference proteome</keyword>
<feature type="transmembrane region" description="Helical" evidence="8">
    <location>
        <begin position="397"/>
        <end position="416"/>
    </location>
</feature>
<keyword evidence="3" id="KW-0813">Transport</keyword>
<feature type="transmembrane region" description="Helical" evidence="8">
    <location>
        <begin position="449"/>
        <end position="467"/>
    </location>
</feature>
<feature type="transmembrane region" description="Helical" evidence="8">
    <location>
        <begin position="27"/>
        <end position="48"/>
    </location>
</feature>
<keyword evidence="4" id="KW-1003">Cell membrane</keyword>
<evidence type="ECO:0000313" key="9">
    <source>
        <dbReference type="EMBL" id="MFD1806377.1"/>
    </source>
</evidence>
<feature type="transmembrane region" description="Helical" evidence="8">
    <location>
        <begin position="422"/>
        <end position="442"/>
    </location>
</feature>
<feature type="transmembrane region" description="Helical" evidence="8">
    <location>
        <begin position="357"/>
        <end position="390"/>
    </location>
</feature>
<comment type="caution">
    <text evidence="9">The sequence shown here is derived from an EMBL/GenBank/DDBJ whole genome shotgun (WGS) entry which is preliminary data.</text>
</comment>
<dbReference type="Proteomes" id="UP001597420">
    <property type="component" value="Unassembled WGS sequence"/>
</dbReference>
<dbReference type="PANTHER" id="PTHR42002">
    <property type="entry name" value="ANAEROBIC C4-DICARBOXYLATE TRANSPORTER DCUC-RELATED"/>
    <property type="match status" value="1"/>
</dbReference>
<dbReference type="NCBIfam" id="NF037994">
    <property type="entry name" value="DcuC_1"/>
    <property type="match status" value="1"/>
</dbReference>
<organism evidence="9 10">
    <name type="scientific">Pasteurella oralis</name>
    <dbReference type="NCBI Taxonomy" id="1071947"/>
    <lineage>
        <taxon>Bacteria</taxon>
        <taxon>Pseudomonadati</taxon>
        <taxon>Pseudomonadota</taxon>
        <taxon>Gammaproteobacteria</taxon>
        <taxon>Pasteurellales</taxon>
        <taxon>Pasteurellaceae</taxon>
        <taxon>Pasteurella</taxon>
    </lineage>
</organism>
<feature type="transmembrane region" description="Helical" evidence="8">
    <location>
        <begin position="116"/>
        <end position="135"/>
    </location>
</feature>
<evidence type="ECO:0000256" key="5">
    <source>
        <dbReference type="ARBA" id="ARBA00022692"/>
    </source>
</evidence>
<evidence type="ECO:0000256" key="6">
    <source>
        <dbReference type="ARBA" id="ARBA00022989"/>
    </source>
</evidence>
<comment type="subcellular location">
    <subcellularLocation>
        <location evidence="1">Cell membrane</location>
        <topology evidence="1">Multi-pass membrane protein</topology>
    </subcellularLocation>
</comment>
<keyword evidence="5 8" id="KW-0812">Transmembrane</keyword>